<accession>A0A7Z1Y8L3</accession>
<sequence length="350" mass="42201">MASFFRRYILGIFRYRYRLTVKENQLLEHYHLIIQKIVCEQRGWDEKARAYFVKNCVKKYLTANETLSLDKVIQTELNQSLRVGTTLYYKMYKKSSLSTEKKIALLLNQMGAEIDNHGMLQLTGTHTFDVKMAPHGKFLHYFSKLVQRAYGREGLKDKRLHQFRIYIDEHNIRYIRSYFKLPSMNDEQALQLYVTNPKKSGGLGGRKLIAERGRFHNKSKRNAPRTSENRKRLCPNFHGEFIIDDEGEFVSQWNVLHRDFNHRVVSDWQYYQTVYRDKLDYFEEQIINGESFNYASWNGKIHRQLDVYPTRRLDYPIRRKIAKKWRSPGLKEYKWRQKDRAKTKYYRRGF</sequence>
<dbReference type="EMBL" id="SRHU01000027">
    <property type="protein sequence ID" value="TFZ40166.1"/>
    <property type="molecule type" value="Genomic_DNA"/>
</dbReference>
<organism evidence="1 3">
    <name type="scientific">Vagococcus xieshaowenii</name>
    <dbReference type="NCBI Taxonomy" id="2562451"/>
    <lineage>
        <taxon>Bacteria</taxon>
        <taxon>Bacillati</taxon>
        <taxon>Bacillota</taxon>
        <taxon>Bacilli</taxon>
        <taxon>Lactobacillales</taxon>
        <taxon>Enterococcaceae</taxon>
        <taxon>Vagococcus</taxon>
    </lineage>
</organism>
<dbReference type="EMBL" id="CP038865">
    <property type="protein sequence ID" value="QCA28123.1"/>
    <property type="molecule type" value="Genomic_DNA"/>
</dbReference>
<dbReference type="Pfam" id="PF11311">
    <property type="entry name" value="DUF3114"/>
    <property type="match status" value="1"/>
</dbReference>
<dbReference type="Proteomes" id="UP000297725">
    <property type="component" value="Unassembled WGS sequence"/>
</dbReference>
<name>A0A4Z0D4Z8_9ENTE</name>
<dbReference type="Proteomes" id="UP000296883">
    <property type="component" value="Chromosome"/>
</dbReference>
<evidence type="ECO:0000313" key="3">
    <source>
        <dbReference type="Proteomes" id="UP000296883"/>
    </source>
</evidence>
<evidence type="ECO:0000313" key="1">
    <source>
        <dbReference type="EMBL" id="QCA28123.1"/>
    </source>
</evidence>
<keyword evidence="3" id="KW-1185">Reference proteome</keyword>
<evidence type="ECO:0000313" key="2">
    <source>
        <dbReference type="EMBL" id="TFZ40166.1"/>
    </source>
</evidence>
<dbReference type="KEGG" id="vac:E4Z98_01905"/>
<dbReference type="RefSeq" id="WP_135254979.1">
    <property type="nucleotide sequence ID" value="NZ_CP038865.1"/>
</dbReference>
<dbReference type="AlphaFoldDB" id="A0A4Z0D4Z8"/>
<accession>A0A4Z0D4Z8</accession>
<evidence type="ECO:0000313" key="4">
    <source>
        <dbReference type="Proteomes" id="UP000297725"/>
    </source>
</evidence>
<protein>
    <submittedName>
        <fullName evidence="1">DUF3114 domain-containing protein</fullName>
    </submittedName>
</protein>
<dbReference type="OrthoDB" id="2185727at2"/>
<proteinExistence type="predicted"/>
<dbReference type="InterPro" id="IPR021462">
    <property type="entry name" value="DUF3114"/>
</dbReference>
<reference evidence="1 3" key="2">
    <citation type="journal article" date="2020" name="Int. J. Syst. Evol. Microbiol.">
        <title>Vagococcus xieshaowenii sp. nov., isolated from snow finch (Montifringilla taczanowskii) cloacal content.</title>
        <authorList>
            <person name="Ge Y."/>
            <person name="Yang J."/>
            <person name="Lai X.H."/>
            <person name="Zhang G."/>
            <person name="Jin D."/>
            <person name="Lu S."/>
            <person name="Wang B."/>
            <person name="Huang Y."/>
            <person name="Huang Y."/>
            <person name="Ren Z."/>
            <person name="Zhang X."/>
            <person name="Xu J."/>
        </authorList>
    </citation>
    <scope>NUCLEOTIDE SEQUENCE [LARGE SCALE GENOMIC DNA]</scope>
    <source>
        <strain evidence="3">personal::cf-49</strain>
        <strain evidence="1">Personal::cf-49</strain>
    </source>
</reference>
<reference evidence="2 4" key="1">
    <citation type="submission" date="2019-03" db="EMBL/GenBank/DDBJ databases">
        <title>Vagococcus sp. was isolated fron gut of Carduelis flavirostris.</title>
        <authorList>
            <person name="Ge Y."/>
        </authorList>
    </citation>
    <scope>NUCLEOTIDE SEQUENCE [LARGE SCALE GENOMIC DNA]</scope>
    <source>
        <strain evidence="2 4">CF-210</strain>
    </source>
</reference>
<gene>
    <name evidence="2" type="ORF">E4031_08230</name>
    <name evidence="1" type="ORF">E4Z98_01905</name>
</gene>